<protein>
    <submittedName>
        <fullName evidence="5">2,4-dihydroxyhept-2-ene-1,7-dioic acid aldolase</fullName>
    </submittedName>
</protein>
<evidence type="ECO:0000256" key="2">
    <source>
        <dbReference type="ARBA" id="ARBA00022723"/>
    </source>
</evidence>
<keyword evidence="3" id="KW-0456">Lyase</keyword>
<dbReference type="PANTHER" id="PTHR30502">
    <property type="entry name" value="2-KETO-3-DEOXY-L-RHAMNONATE ALDOLASE"/>
    <property type="match status" value="1"/>
</dbReference>
<evidence type="ECO:0000259" key="4">
    <source>
        <dbReference type="Pfam" id="PF03328"/>
    </source>
</evidence>
<evidence type="ECO:0000256" key="1">
    <source>
        <dbReference type="ARBA" id="ARBA00005568"/>
    </source>
</evidence>
<dbReference type="RefSeq" id="WP_169102055.1">
    <property type="nucleotide sequence ID" value="NZ_JABBVZ010000089.1"/>
</dbReference>
<dbReference type="Pfam" id="PF03328">
    <property type="entry name" value="HpcH_HpaI"/>
    <property type="match status" value="1"/>
</dbReference>
<dbReference type="PANTHER" id="PTHR30502:SF0">
    <property type="entry name" value="PHOSPHOENOLPYRUVATE CARBOXYLASE FAMILY PROTEIN"/>
    <property type="match status" value="1"/>
</dbReference>
<proteinExistence type="inferred from homology"/>
<evidence type="ECO:0000313" key="5">
    <source>
        <dbReference type="EMBL" id="NMP24175.1"/>
    </source>
</evidence>
<keyword evidence="2" id="KW-0479">Metal-binding</keyword>
<keyword evidence="6" id="KW-1185">Reference proteome</keyword>
<dbReference type="InterPro" id="IPR040442">
    <property type="entry name" value="Pyrv_kinase-like_dom_sf"/>
</dbReference>
<accession>A0A7Y0L6L8</accession>
<dbReference type="GO" id="GO:0016832">
    <property type="term" value="F:aldehyde-lyase activity"/>
    <property type="evidence" value="ECO:0007669"/>
    <property type="project" value="TreeGrafter"/>
</dbReference>
<comment type="similarity">
    <text evidence="1">Belongs to the HpcH/HpaI aldolase family.</text>
</comment>
<dbReference type="GO" id="GO:0005737">
    <property type="term" value="C:cytoplasm"/>
    <property type="evidence" value="ECO:0007669"/>
    <property type="project" value="TreeGrafter"/>
</dbReference>
<evidence type="ECO:0000256" key="3">
    <source>
        <dbReference type="ARBA" id="ARBA00023239"/>
    </source>
</evidence>
<comment type="caution">
    <text evidence="5">The sequence shown here is derived from an EMBL/GenBank/DDBJ whole genome shotgun (WGS) entry which is preliminary data.</text>
</comment>
<dbReference type="InterPro" id="IPR050251">
    <property type="entry name" value="HpcH-HpaI_aldolase"/>
</dbReference>
<dbReference type="SUPFAM" id="SSF51621">
    <property type="entry name" value="Phosphoenolpyruvate/pyruvate domain"/>
    <property type="match status" value="1"/>
</dbReference>
<organism evidence="5 6">
    <name type="scientific">Sulfobacillus harzensis</name>
    <dbReference type="NCBI Taxonomy" id="2729629"/>
    <lineage>
        <taxon>Bacteria</taxon>
        <taxon>Bacillati</taxon>
        <taxon>Bacillota</taxon>
        <taxon>Clostridia</taxon>
        <taxon>Eubacteriales</taxon>
        <taxon>Clostridiales Family XVII. Incertae Sedis</taxon>
        <taxon>Sulfobacillus</taxon>
    </lineage>
</organism>
<dbReference type="Proteomes" id="UP000533476">
    <property type="component" value="Unassembled WGS sequence"/>
</dbReference>
<dbReference type="AlphaFoldDB" id="A0A7Y0L6L8"/>
<dbReference type="GO" id="GO:0046872">
    <property type="term" value="F:metal ion binding"/>
    <property type="evidence" value="ECO:0007669"/>
    <property type="project" value="UniProtKB-KW"/>
</dbReference>
<reference evidence="5 6" key="1">
    <citation type="submission" date="2020-04" db="EMBL/GenBank/DDBJ databases">
        <authorList>
            <person name="Zhang R."/>
            <person name="Schippers A."/>
        </authorList>
    </citation>
    <scope>NUCLEOTIDE SEQUENCE [LARGE SCALE GENOMIC DNA]</scope>
    <source>
        <strain evidence="5 6">DSM 109850</strain>
    </source>
</reference>
<sequence>MFRDRVRVGPDPLYGLFVSGPAGDPVEMAGSLGYDYVVLDGEHGAVETTLYHVIRRARLAGVSALVRVPRTKRESVAQVLDYGATGVLIPGVRADEEIRAAVTAVRYPPEGQRGLAFSVAAAQYGLESAQEYLERARRETVVLVQIETQETLHHLSQWARLPGIDGFFVGPTDLSMELGEEGQPGPRFMAAMTRIRDILGDAGKPWGIFAPNVKDGRRWAEAGARLLATADVILLRQGLDGWKEGVQHG</sequence>
<evidence type="ECO:0000313" key="6">
    <source>
        <dbReference type="Proteomes" id="UP000533476"/>
    </source>
</evidence>
<dbReference type="InterPro" id="IPR005000">
    <property type="entry name" value="Aldolase/citrate-lyase_domain"/>
</dbReference>
<dbReference type="Gene3D" id="3.20.20.60">
    <property type="entry name" value="Phosphoenolpyruvate-binding domains"/>
    <property type="match status" value="1"/>
</dbReference>
<dbReference type="InterPro" id="IPR015813">
    <property type="entry name" value="Pyrv/PenolPyrv_kinase-like_dom"/>
</dbReference>
<dbReference type="EMBL" id="JABBVZ010000089">
    <property type="protein sequence ID" value="NMP24175.1"/>
    <property type="molecule type" value="Genomic_DNA"/>
</dbReference>
<name>A0A7Y0L6L8_9FIRM</name>
<gene>
    <name evidence="5" type="ORF">HIJ39_17730</name>
</gene>
<feature type="domain" description="HpcH/HpaI aldolase/citrate lyase" evidence="4">
    <location>
        <begin position="14"/>
        <end position="226"/>
    </location>
</feature>